<feature type="compositionally biased region" description="Basic and acidic residues" evidence="1">
    <location>
        <begin position="166"/>
        <end position="177"/>
    </location>
</feature>
<reference evidence="2 3" key="1">
    <citation type="journal article" date="2013" name="Curr. Biol.">
        <title>The Genome of the Foraminiferan Reticulomyxa filosa.</title>
        <authorList>
            <person name="Glockner G."/>
            <person name="Hulsmann N."/>
            <person name="Schleicher M."/>
            <person name="Noegel A.A."/>
            <person name="Eichinger L."/>
            <person name="Gallinger C."/>
            <person name="Pawlowski J."/>
            <person name="Sierra R."/>
            <person name="Euteneuer U."/>
            <person name="Pillet L."/>
            <person name="Moustafa A."/>
            <person name="Platzer M."/>
            <person name="Groth M."/>
            <person name="Szafranski K."/>
            <person name="Schliwa M."/>
        </authorList>
    </citation>
    <scope>NUCLEOTIDE SEQUENCE [LARGE SCALE GENOMIC DNA]</scope>
</reference>
<feature type="region of interest" description="Disordered" evidence="1">
    <location>
        <begin position="100"/>
        <end position="216"/>
    </location>
</feature>
<keyword evidence="2" id="KW-0418">Kinase</keyword>
<evidence type="ECO:0000313" key="2">
    <source>
        <dbReference type="EMBL" id="ETO32548.1"/>
    </source>
</evidence>
<evidence type="ECO:0000313" key="3">
    <source>
        <dbReference type="Proteomes" id="UP000023152"/>
    </source>
</evidence>
<gene>
    <name evidence="2" type="ORF">RFI_04568</name>
</gene>
<name>X6P341_RETFI</name>
<dbReference type="EMBL" id="ASPP01004106">
    <property type="protein sequence ID" value="ETO32548.1"/>
    <property type="molecule type" value="Genomic_DNA"/>
</dbReference>
<organism evidence="2 3">
    <name type="scientific">Reticulomyxa filosa</name>
    <dbReference type="NCBI Taxonomy" id="46433"/>
    <lineage>
        <taxon>Eukaryota</taxon>
        <taxon>Sar</taxon>
        <taxon>Rhizaria</taxon>
        <taxon>Retaria</taxon>
        <taxon>Foraminifera</taxon>
        <taxon>Monothalamids</taxon>
        <taxon>Reticulomyxidae</taxon>
        <taxon>Reticulomyxa</taxon>
    </lineage>
</organism>
<protein>
    <submittedName>
        <fullName evidence="2">Histidine kinase</fullName>
    </submittedName>
</protein>
<dbReference type="AlphaFoldDB" id="X6P341"/>
<proteinExistence type="predicted"/>
<comment type="caution">
    <text evidence="2">The sequence shown here is derived from an EMBL/GenBank/DDBJ whole genome shotgun (WGS) entry which is preliminary data.</text>
</comment>
<accession>X6P341</accession>
<feature type="compositionally biased region" description="Basic and acidic residues" evidence="1">
    <location>
        <begin position="185"/>
        <end position="202"/>
    </location>
</feature>
<dbReference type="Proteomes" id="UP000023152">
    <property type="component" value="Unassembled WGS sequence"/>
</dbReference>
<feature type="compositionally biased region" description="Low complexity" evidence="1">
    <location>
        <begin position="102"/>
        <end position="162"/>
    </location>
</feature>
<dbReference type="GO" id="GO:0016301">
    <property type="term" value="F:kinase activity"/>
    <property type="evidence" value="ECO:0007669"/>
    <property type="project" value="UniProtKB-KW"/>
</dbReference>
<sequence length="244" mass="27725">MFFFVYYNKLYIHISHYVYFYDDTFFCVGDILNIQNQDYRVSQLSNQSIHCEPVNGGNPPVDLHRVMYSTTATPLSRNMASNIAKQSITLIQMNRTDIVGQNTTNNNNANNNSTTDNNNNNNNNNTITINDSNNNITNNNTTTTTNNNNESNYSDNDNNNNSDNDENSKVNKNKSENDNNNNKSNKPDKPLEIESQQSDHSKNPLRKNPSINSLPLSLVASQKEKDRNNMVILMDQSHSNISFN</sequence>
<evidence type="ECO:0000256" key="1">
    <source>
        <dbReference type="SAM" id="MobiDB-lite"/>
    </source>
</evidence>
<keyword evidence="2" id="KW-0808">Transferase</keyword>
<feature type="non-terminal residue" evidence="2">
    <location>
        <position position="244"/>
    </location>
</feature>
<keyword evidence="3" id="KW-1185">Reference proteome</keyword>